<comment type="caution">
    <text evidence="3">The sequence shown here is derived from an EMBL/GenBank/DDBJ whole genome shotgun (WGS) entry which is preliminary data.</text>
</comment>
<sequence length="272" mass="30977">MGSSIEDIEFLARSEHRPGVLETLAEQPFDRDDLRGATGASSPTMGRILADFEERRWIERDGPTYELTPLGEFVAERFTDFRDAMVTERKLRDVWRWLPREMEGFSVEMFADATVSYPGEGYPYEPVERVTRLIKESDTMRGFGTTVFKSVNNETVCEAVLDGMEFEYIYSPEVLEATVAWNPEKVAEAASRDNCSLFVHDNLPDQHRCGIGLFDERMGICCHDAESRQLEAVVDTEAATVREWAETVYERYRAEARRIEEAGSLLSSDVLA</sequence>
<gene>
    <name evidence="3" type="ORF">EGH21_15305</name>
</gene>
<dbReference type="SUPFAM" id="SSF46785">
    <property type="entry name" value="Winged helix' DNA-binding domain"/>
    <property type="match status" value="1"/>
</dbReference>
<feature type="domain" description="Methanogenesis regulatory protein FilR1 middle" evidence="1">
    <location>
        <begin position="123"/>
        <end position="254"/>
    </location>
</feature>
<name>A0AAW4PVX8_9EURY</name>
<feature type="domain" description="HVO-A0261-like N-terminal" evidence="2">
    <location>
        <begin position="6"/>
        <end position="89"/>
    </location>
</feature>
<organism evidence="3 4">
    <name type="scientific">Haloarcula rubra</name>
    <dbReference type="NCBI Taxonomy" id="2487747"/>
    <lineage>
        <taxon>Archaea</taxon>
        <taxon>Methanobacteriati</taxon>
        <taxon>Methanobacteriota</taxon>
        <taxon>Stenosarchaea group</taxon>
        <taxon>Halobacteria</taxon>
        <taxon>Halobacteriales</taxon>
        <taxon>Haloarculaceae</taxon>
        <taxon>Haloarcula</taxon>
    </lineage>
</organism>
<dbReference type="AlphaFoldDB" id="A0AAW4PVX8"/>
<dbReference type="InterPro" id="IPR013561">
    <property type="entry name" value="FilR1_middle_dom"/>
</dbReference>
<protein>
    <submittedName>
        <fullName evidence="3">Transcriptional regulator</fullName>
    </submittedName>
</protein>
<accession>A0AAW4PVX8</accession>
<dbReference type="Pfam" id="PF25213">
    <property type="entry name" value="HVO_A0261_N"/>
    <property type="match status" value="1"/>
</dbReference>
<evidence type="ECO:0000259" key="1">
    <source>
        <dbReference type="Pfam" id="PF08350"/>
    </source>
</evidence>
<dbReference type="EMBL" id="RKLR01000006">
    <property type="protein sequence ID" value="MBX0324397.1"/>
    <property type="molecule type" value="Genomic_DNA"/>
</dbReference>
<evidence type="ECO:0000313" key="3">
    <source>
        <dbReference type="EMBL" id="MBX0324397.1"/>
    </source>
</evidence>
<reference evidence="3 4" key="1">
    <citation type="submission" date="2021-06" db="EMBL/GenBank/DDBJ databases">
        <title>Halomicroarcula sp. a new haloarchaeum isolated from saline soil.</title>
        <authorList>
            <person name="Duran-Viseras A."/>
            <person name="Sanchez-Porro C."/>
            <person name="Ventosa A."/>
        </authorList>
    </citation>
    <scope>NUCLEOTIDE SEQUENCE [LARGE SCALE GENOMIC DNA]</scope>
    <source>
        <strain evidence="3 4">F13</strain>
    </source>
</reference>
<dbReference type="Proteomes" id="UP001430377">
    <property type="component" value="Unassembled WGS sequence"/>
</dbReference>
<evidence type="ECO:0000259" key="2">
    <source>
        <dbReference type="Pfam" id="PF25213"/>
    </source>
</evidence>
<dbReference type="InterPro" id="IPR057527">
    <property type="entry name" value="HVO_A0261-like_N"/>
</dbReference>
<dbReference type="RefSeq" id="WP_220619350.1">
    <property type="nucleotide sequence ID" value="NZ_RKLR01000006.1"/>
</dbReference>
<keyword evidence="4" id="KW-1185">Reference proteome</keyword>
<proteinExistence type="predicted"/>
<dbReference type="Pfam" id="PF08350">
    <property type="entry name" value="FilR1_middle"/>
    <property type="match status" value="1"/>
</dbReference>
<dbReference type="InterPro" id="IPR036390">
    <property type="entry name" value="WH_DNA-bd_sf"/>
</dbReference>
<evidence type="ECO:0000313" key="4">
    <source>
        <dbReference type="Proteomes" id="UP001430377"/>
    </source>
</evidence>